<proteinExistence type="predicted"/>
<evidence type="ECO:0000313" key="3">
    <source>
        <dbReference type="Proteomes" id="UP000051217"/>
    </source>
</evidence>
<dbReference type="Pfam" id="PF13240">
    <property type="entry name" value="Zn_Ribbon_1"/>
    <property type="match status" value="1"/>
</dbReference>
<comment type="caution">
    <text evidence="2">The sequence shown here is derived from an EMBL/GenBank/DDBJ whole genome shotgun (WGS) entry which is preliminary data.</text>
</comment>
<organism evidence="2 3">
    <name type="scientific">Ligilactobacillus acidipiscis DSM 15836</name>
    <dbReference type="NCBI Taxonomy" id="1423716"/>
    <lineage>
        <taxon>Bacteria</taxon>
        <taxon>Bacillati</taxon>
        <taxon>Bacillota</taxon>
        <taxon>Bacilli</taxon>
        <taxon>Lactobacillales</taxon>
        <taxon>Lactobacillaceae</taxon>
        <taxon>Ligilactobacillus</taxon>
    </lineage>
</organism>
<dbReference type="Proteomes" id="UP000051217">
    <property type="component" value="Unassembled WGS sequence"/>
</dbReference>
<keyword evidence="3" id="KW-1185">Reference proteome</keyword>
<accession>A0ABR5PJJ9</accession>
<name>A0ABR5PJJ9_9LACO</name>
<evidence type="ECO:0000313" key="2">
    <source>
        <dbReference type="EMBL" id="KRM24596.1"/>
    </source>
</evidence>
<dbReference type="RefSeq" id="WP_056972416.1">
    <property type="nucleotide sequence ID" value="NZ_AZFI01000160.1"/>
</dbReference>
<evidence type="ECO:0000259" key="1">
    <source>
        <dbReference type="Pfam" id="PF13240"/>
    </source>
</evidence>
<sequence length="206" mass="23356">MSEKMKYCTNCGQQIKVKDKFCPYCGSKQPILNQPVSSSFNGGVRSSESSSMQNQFSGYKLNVSIPEPKSVMPNGDFKKDRIFRYRESMGFTNNPNIMVYTMNNYYKKMLLIGSYGILFNKNSVLCIEDDGLLLIGLNASGHFNGKNSFIPNERVNSIHVSNIMGVQLSITIMIDGKNMKLLSPRILVYCPWQKENVNKLVDKYKV</sequence>
<dbReference type="EMBL" id="AZFI01000160">
    <property type="protein sequence ID" value="KRM24596.1"/>
    <property type="molecule type" value="Genomic_DNA"/>
</dbReference>
<feature type="domain" description="Zinc-ribbon" evidence="1">
    <location>
        <begin position="7"/>
        <end position="28"/>
    </location>
</feature>
<protein>
    <recommendedName>
        <fullName evidence="1">Zinc-ribbon domain-containing protein</fullName>
    </recommendedName>
</protein>
<dbReference type="InterPro" id="IPR026870">
    <property type="entry name" value="Zinc_ribbon_dom"/>
</dbReference>
<reference evidence="2 3" key="1">
    <citation type="journal article" date="2015" name="Genome Announc.">
        <title>Expanding the biotechnology potential of lactobacilli through comparative genomics of 213 strains and associated genera.</title>
        <authorList>
            <person name="Sun Z."/>
            <person name="Harris H.M."/>
            <person name="McCann A."/>
            <person name="Guo C."/>
            <person name="Argimon S."/>
            <person name="Zhang W."/>
            <person name="Yang X."/>
            <person name="Jeffery I.B."/>
            <person name="Cooney J.C."/>
            <person name="Kagawa T.F."/>
            <person name="Liu W."/>
            <person name="Song Y."/>
            <person name="Salvetti E."/>
            <person name="Wrobel A."/>
            <person name="Rasinkangas P."/>
            <person name="Parkhill J."/>
            <person name="Rea M.C."/>
            <person name="O'Sullivan O."/>
            <person name="Ritari J."/>
            <person name="Douillard F.P."/>
            <person name="Paul Ross R."/>
            <person name="Yang R."/>
            <person name="Briner A.E."/>
            <person name="Felis G.E."/>
            <person name="de Vos W.M."/>
            <person name="Barrangou R."/>
            <person name="Klaenhammer T.R."/>
            <person name="Caufield P.W."/>
            <person name="Cui Y."/>
            <person name="Zhang H."/>
            <person name="O'Toole P.W."/>
        </authorList>
    </citation>
    <scope>NUCLEOTIDE SEQUENCE [LARGE SCALE GENOMIC DNA]</scope>
    <source>
        <strain evidence="2 3">DSM 15836</strain>
    </source>
</reference>
<gene>
    <name evidence="2" type="ORF">FC65_GL000602</name>
</gene>